<reference evidence="2" key="1">
    <citation type="submission" date="2020-11" db="EMBL/GenBank/DDBJ databases">
        <authorList>
            <person name="Tran Van P."/>
        </authorList>
    </citation>
    <scope>NUCLEOTIDE SEQUENCE</scope>
</reference>
<dbReference type="SUPFAM" id="SSF57196">
    <property type="entry name" value="EGF/Laminin"/>
    <property type="match status" value="1"/>
</dbReference>
<gene>
    <name evidence="2" type="ORF">CTOB1V02_LOCUS14249</name>
</gene>
<dbReference type="AlphaFoldDB" id="A0A7R8WSL5"/>
<comment type="caution">
    <text evidence="1">Lacks conserved residue(s) required for the propagation of feature annotation.</text>
</comment>
<evidence type="ECO:0000313" key="2">
    <source>
        <dbReference type="EMBL" id="CAD7236434.1"/>
    </source>
</evidence>
<dbReference type="Gene3D" id="2.10.25.10">
    <property type="entry name" value="Laminin"/>
    <property type="match status" value="1"/>
</dbReference>
<dbReference type="EMBL" id="OB679041">
    <property type="protein sequence ID" value="CAD7236434.1"/>
    <property type="molecule type" value="Genomic_DNA"/>
</dbReference>
<keyword evidence="1" id="KW-0245">EGF-like domain</keyword>
<protein>
    <submittedName>
        <fullName evidence="2">Uncharacterized protein</fullName>
    </submittedName>
</protein>
<dbReference type="OrthoDB" id="823504at2759"/>
<dbReference type="PROSITE" id="PS50026">
    <property type="entry name" value="EGF_3"/>
    <property type="match status" value="1"/>
</dbReference>
<organism evidence="2">
    <name type="scientific">Cyprideis torosa</name>
    <dbReference type="NCBI Taxonomy" id="163714"/>
    <lineage>
        <taxon>Eukaryota</taxon>
        <taxon>Metazoa</taxon>
        <taxon>Ecdysozoa</taxon>
        <taxon>Arthropoda</taxon>
        <taxon>Crustacea</taxon>
        <taxon>Oligostraca</taxon>
        <taxon>Ostracoda</taxon>
        <taxon>Podocopa</taxon>
        <taxon>Podocopida</taxon>
        <taxon>Cytherocopina</taxon>
        <taxon>Cytheroidea</taxon>
        <taxon>Cytherideidae</taxon>
        <taxon>Cyprideis</taxon>
    </lineage>
</organism>
<proteinExistence type="predicted"/>
<dbReference type="InterPro" id="IPR000742">
    <property type="entry name" value="EGF"/>
</dbReference>
<sequence>MEGGNHKVTCGCQPGYYLDGVWPLGTCRSINPCLTNPCSEDAVCVNTGPNQYQCECQGIYAEGVDADGNKICTKTTPCALSSNLEKCRALNMDCVELDYKTDVTSVGHNPWDYVECRCLPPRVIDSNGDCRQIGAPSKIHLLMNF</sequence>
<name>A0A7R8WSL5_9CRUS</name>
<feature type="non-terminal residue" evidence="2">
    <location>
        <position position="145"/>
    </location>
</feature>
<accession>A0A7R8WSL5</accession>
<evidence type="ECO:0000256" key="1">
    <source>
        <dbReference type="PROSITE-ProRule" id="PRU00076"/>
    </source>
</evidence>